<dbReference type="EMBL" id="CACRXK020044224">
    <property type="protein sequence ID" value="CAB4045996.1"/>
    <property type="molecule type" value="Genomic_DNA"/>
</dbReference>
<dbReference type="GO" id="GO:0003964">
    <property type="term" value="F:RNA-directed DNA polymerase activity"/>
    <property type="evidence" value="ECO:0007669"/>
    <property type="project" value="UniProtKB-KW"/>
</dbReference>
<reference evidence="1" key="1">
    <citation type="submission" date="2020-04" db="EMBL/GenBank/DDBJ databases">
        <authorList>
            <person name="Alioto T."/>
            <person name="Alioto T."/>
            <person name="Gomez Garrido J."/>
        </authorList>
    </citation>
    <scope>NUCLEOTIDE SEQUENCE</scope>
    <source>
        <strain evidence="1">A484AB</strain>
    </source>
</reference>
<dbReference type="Pfam" id="PF09004">
    <property type="entry name" value="ALKBH8_N"/>
    <property type="match status" value="1"/>
</dbReference>
<keyword evidence="1" id="KW-0808">Transferase</keyword>
<dbReference type="AlphaFoldDB" id="A0A6S7KJD8"/>
<accession>A0A6S7KJD8</accession>
<evidence type="ECO:0000313" key="2">
    <source>
        <dbReference type="Proteomes" id="UP001152795"/>
    </source>
</evidence>
<dbReference type="GO" id="GO:0008168">
    <property type="term" value="F:methyltransferase activity"/>
    <property type="evidence" value="ECO:0007669"/>
    <property type="project" value="InterPro"/>
</dbReference>
<dbReference type="Proteomes" id="UP001152795">
    <property type="component" value="Unassembled WGS sequence"/>
</dbReference>
<proteinExistence type="predicted"/>
<keyword evidence="1" id="KW-0548">Nucleotidyltransferase</keyword>
<keyword evidence="2" id="KW-1185">Reference proteome</keyword>
<gene>
    <name evidence="1" type="ORF">PACLA_8A072617</name>
</gene>
<comment type="caution">
    <text evidence="1">The sequence shown here is derived from an EMBL/GenBank/DDBJ whole genome shotgun (WGS) entry which is preliminary data.</text>
</comment>
<dbReference type="InterPro" id="IPR015095">
    <property type="entry name" value="AlkB_hom8_N"/>
</dbReference>
<protein>
    <submittedName>
        <fullName evidence="1">RNA-directed DNA polymerase from mobile element jockey</fullName>
    </submittedName>
</protein>
<sequence>MQEVLDTMNDWALRNKMKLNAKKTKDMWICFKAAIPEPPSLKIGDDTIERVNTFKLLGLWINDTLKWNTHIEEITKKANKRLFYLRECRRANLRTK</sequence>
<name>A0A6S7KJD8_PARCT</name>
<feature type="non-terminal residue" evidence="1">
    <location>
        <position position="96"/>
    </location>
</feature>
<dbReference type="OrthoDB" id="10037236at2759"/>
<keyword evidence="1" id="KW-0695">RNA-directed DNA polymerase</keyword>
<dbReference type="PANTHER" id="PTHR33332">
    <property type="entry name" value="REVERSE TRANSCRIPTASE DOMAIN-CONTAINING PROTEIN"/>
    <property type="match status" value="1"/>
</dbReference>
<evidence type="ECO:0000313" key="1">
    <source>
        <dbReference type="EMBL" id="CAB4045996.1"/>
    </source>
</evidence>
<dbReference type="GO" id="GO:0016706">
    <property type="term" value="F:2-oxoglutarate-dependent dioxygenase activity"/>
    <property type="evidence" value="ECO:0007669"/>
    <property type="project" value="InterPro"/>
</dbReference>
<organism evidence="1 2">
    <name type="scientific">Paramuricea clavata</name>
    <name type="common">Red gorgonian</name>
    <name type="synonym">Violescent sea-whip</name>
    <dbReference type="NCBI Taxonomy" id="317549"/>
    <lineage>
        <taxon>Eukaryota</taxon>
        <taxon>Metazoa</taxon>
        <taxon>Cnidaria</taxon>
        <taxon>Anthozoa</taxon>
        <taxon>Octocorallia</taxon>
        <taxon>Malacalcyonacea</taxon>
        <taxon>Plexauridae</taxon>
        <taxon>Paramuricea</taxon>
    </lineage>
</organism>